<comment type="function">
    <text evidence="3">Is also involved in protein lipoylation via its role as an octanoyl/lipoyl carrier protein intermediate.</text>
</comment>
<dbReference type="SUPFAM" id="SSF51230">
    <property type="entry name" value="Single hybrid motif"/>
    <property type="match status" value="1"/>
</dbReference>
<dbReference type="InterPro" id="IPR033753">
    <property type="entry name" value="GCV_H/Fam206"/>
</dbReference>
<dbReference type="GO" id="GO:0005960">
    <property type="term" value="C:glycine cleavage complex"/>
    <property type="evidence" value="ECO:0007669"/>
    <property type="project" value="InterPro"/>
</dbReference>
<evidence type="ECO:0000313" key="7">
    <source>
        <dbReference type="Proteomes" id="UP000199300"/>
    </source>
</evidence>
<dbReference type="PROSITE" id="PS00189">
    <property type="entry name" value="LIPOYL"/>
    <property type="match status" value="1"/>
</dbReference>
<comment type="subunit">
    <text evidence="3">The glycine cleavage system is composed of four proteins: P, T, L and H.</text>
</comment>
<dbReference type="NCBIfam" id="NF002270">
    <property type="entry name" value="PRK01202.1"/>
    <property type="match status" value="1"/>
</dbReference>
<dbReference type="Proteomes" id="UP000199300">
    <property type="component" value="Unassembled WGS sequence"/>
</dbReference>
<gene>
    <name evidence="3" type="primary">gcvH</name>
    <name evidence="6" type="ORF">SAMN04488134_11173</name>
</gene>
<dbReference type="PANTHER" id="PTHR11715:SF3">
    <property type="entry name" value="GLYCINE CLEAVAGE SYSTEM H PROTEIN-RELATED"/>
    <property type="match status" value="1"/>
</dbReference>
<dbReference type="CDD" id="cd06848">
    <property type="entry name" value="GCS_H"/>
    <property type="match status" value="1"/>
</dbReference>
<dbReference type="InterPro" id="IPR003016">
    <property type="entry name" value="2-oxoA_DH_lipoyl-BS"/>
</dbReference>
<evidence type="ECO:0000313" key="6">
    <source>
        <dbReference type="EMBL" id="SEO71013.1"/>
    </source>
</evidence>
<dbReference type="InterPro" id="IPR000089">
    <property type="entry name" value="Biotin_lipoyl"/>
</dbReference>
<dbReference type="EMBL" id="FODJ01000011">
    <property type="protein sequence ID" value="SEO71013.1"/>
    <property type="molecule type" value="Genomic_DNA"/>
</dbReference>
<dbReference type="GO" id="GO:0019464">
    <property type="term" value="P:glycine decarboxylation via glycine cleavage system"/>
    <property type="evidence" value="ECO:0007669"/>
    <property type="project" value="UniProtKB-UniRule"/>
</dbReference>
<dbReference type="InterPro" id="IPR002930">
    <property type="entry name" value="GCV_H"/>
</dbReference>
<dbReference type="STRING" id="872970.SAMN04488134_11173"/>
<dbReference type="InterPro" id="IPR017453">
    <property type="entry name" value="GCV_H_sub"/>
</dbReference>
<dbReference type="GO" id="GO:0005829">
    <property type="term" value="C:cytosol"/>
    <property type="evidence" value="ECO:0007669"/>
    <property type="project" value="TreeGrafter"/>
</dbReference>
<comment type="similarity">
    <text evidence="1 3">Belongs to the GcvH family.</text>
</comment>
<dbReference type="RefSeq" id="WP_091499467.1">
    <property type="nucleotide sequence ID" value="NZ_FODJ01000011.1"/>
</dbReference>
<dbReference type="Gene3D" id="2.40.50.100">
    <property type="match status" value="1"/>
</dbReference>
<proteinExistence type="inferred from homology"/>
<dbReference type="AlphaFoldDB" id="A0A1H8RYJ8"/>
<dbReference type="InterPro" id="IPR011053">
    <property type="entry name" value="Single_hybrid_motif"/>
</dbReference>
<protein>
    <recommendedName>
        <fullName evidence="3">Glycine cleavage system H protein</fullName>
    </recommendedName>
    <alternativeName>
        <fullName evidence="3">Octanoyl/lipoyl carrier protein</fullName>
    </alternativeName>
</protein>
<dbReference type="NCBIfam" id="TIGR00527">
    <property type="entry name" value="gcvH"/>
    <property type="match status" value="1"/>
</dbReference>
<feature type="domain" description="Lipoyl-binding" evidence="5">
    <location>
        <begin position="22"/>
        <end position="104"/>
    </location>
</feature>
<organism evidence="6 7">
    <name type="scientific">Amphibacillus marinus</name>
    <dbReference type="NCBI Taxonomy" id="872970"/>
    <lineage>
        <taxon>Bacteria</taxon>
        <taxon>Bacillati</taxon>
        <taxon>Bacillota</taxon>
        <taxon>Bacilli</taxon>
        <taxon>Bacillales</taxon>
        <taxon>Bacillaceae</taxon>
        <taxon>Amphibacillus</taxon>
    </lineage>
</organism>
<name>A0A1H8RYJ8_9BACI</name>
<dbReference type="HAMAP" id="MF_00272">
    <property type="entry name" value="GcvH"/>
    <property type="match status" value="1"/>
</dbReference>
<comment type="cofactor">
    <cofactor evidence="3">
        <name>(R)-lipoate</name>
        <dbReference type="ChEBI" id="CHEBI:83088"/>
    </cofactor>
    <text evidence="3">Binds 1 lipoyl cofactor covalently.</text>
</comment>
<reference evidence="6 7" key="1">
    <citation type="submission" date="2016-10" db="EMBL/GenBank/DDBJ databases">
        <authorList>
            <person name="de Groot N.N."/>
        </authorList>
    </citation>
    <scope>NUCLEOTIDE SEQUENCE [LARGE SCALE GENOMIC DNA]</scope>
    <source>
        <strain evidence="6 7">CGMCC 1.10434</strain>
    </source>
</reference>
<feature type="modified residue" description="N6-lipoyllysine" evidence="3 4">
    <location>
        <position position="63"/>
    </location>
</feature>
<dbReference type="Pfam" id="PF01597">
    <property type="entry name" value="GCV_H"/>
    <property type="match status" value="1"/>
</dbReference>
<comment type="function">
    <text evidence="3">The glycine cleavage system catalyzes the degradation of glycine. The H protein shuttles the methylamine group of glycine from the P protein to the T protein.</text>
</comment>
<evidence type="ECO:0000256" key="1">
    <source>
        <dbReference type="ARBA" id="ARBA00009249"/>
    </source>
</evidence>
<accession>A0A1H8RYJ8</accession>
<dbReference type="GO" id="GO:0009249">
    <property type="term" value="P:protein lipoylation"/>
    <property type="evidence" value="ECO:0007669"/>
    <property type="project" value="UniProtKB-UniRule"/>
</dbReference>
<dbReference type="OrthoDB" id="9796712at2"/>
<sequence length="127" mass="14379">MAVHAELRYSEDHIWVKIEDGQIRIGITEHAQDELGDIVFIELPEQGDQFEASQTFGSVESVKTVSELYAPITGEIVAVNEQLDEQPELINTAPYQEGWIVVIKPEDLSQLDQLMTTDQYTDFLKQA</sequence>
<evidence type="ECO:0000256" key="4">
    <source>
        <dbReference type="PIRSR" id="PIRSR617453-50"/>
    </source>
</evidence>
<dbReference type="PROSITE" id="PS50968">
    <property type="entry name" value="BIOTINYL_LIPOYL"/>
    <property type="match status" value="1"/>
</dbReference>
<dbReference type="PANTHER" id="PTHR11715">
    <property type="entry name" value="GLYCINE CLEAVAGE SYSTEM H PROTEIN"/>
    <property type="match status" value="1"/>
</dbReference>
<evidence type="ECO:0000256" key="3">
    <source>
        <dbReference type="HAMAP-Rule" id="MF_00272"/>
    </source>
</evidence>
<keyword evidence="7" id="KW-1185">Reference proteome</keyword>
<evidence type="ECO:0000259" key="5">
    <source>
        <dbReference type="PROSITE" id="PS50968"/>
    </source>
</evidence>
<keyword evidence="2 3" id="KW-0450">Lipoyl</keyword>
<evidence type="ECO:0000256" key="2">
    <source>
        <dbReference type="ARBA" id="ARBA00022823"/>
    </source>
</evidence>